<sequence length="459" mass="53002">MIQLKKVTLVLGDTVFFYIALYLTVLIRYRGDLTPELWWRHVLPFTIVFALWLVVFFVNNLYSVQIAKNDFSFYNYLLQNLAINTLIGFTFFYLTPTVAITSLRPFRVLLVLILIYALLFLLWRLSFYRLTSHPSLSNRVMLIGLNRETIELAQDLEQKPQLGYKISLIANLDQTQLPITLQHIPHIKELTDLSATIQKHRIQTVVTTTIPQHSSTVSRYLFETLNLGLTYYNFTAFYEKITGRIPVGSLEKSWFIENLLGGTKRTFELIKRLIDIISVLVFGTISLLLLPFIVVGIKLTSPGPLLYKQIRTGKGGTTFTTMKFRSMVTDAEQHGPQFASKNDSRVTKFGRFLRKSRLDEIPQFINILAGDMTFVGPRPERPEFVETLSQQIPFYKERLLVKPGLTGWAQINYKYGDSVDDAMRKLQYDLFYIKNRSFTLDVSIILKTLNTIFNRSLGQ</sequence>
<feature type="transmembrane region" description="Helical" evidence="7">
    <location>
        <begin position="7"/>
        <end position="29"/>
    </location>
</feature>
<keyword evidence="3" id="KW-0808">Transferase</keyword>
<dbReference type="Gene3D" id="3.40.50.720">
    <property type="entry name" value="NAD(P)-binding Rossmann-like Domain"/>
    <property type="match status" value="1"/>
</dbReference>
<feature type="transmembrane region" description="Helical" evidence="7">
    <location>
        <begin position="74"/>
        <end position="94"/>
    </location>
</feature>
<feature type="domain" description="Bacterial sugar transferase" evidence="8">
    <location>
        <begin position="271"/>
        <end position="453"/>
    </location>
</feature>
<comment type="caution">
    <text evidence="9">The sequence shown here is derived from an EMBL/GenBank/DDBJ whole genome shotgun (WGS) entry which is preliminary data.</text>
</comment>
<accession>A0A1G2BM14</accession>
<feature type="transmembrane region" description="Helical" evidence="7">
    <location>
        <begin position="106"/>
        <end position="125"/>
    </location>
</feature>
<evidence type="ECO:0000259" key="8">
    <source>
        <dbReference type="Pfam" id="PF02397"/>
    </source>
</evidence>
<evidence type="ECO:0000313" key="10">
    <source>
        <dbReference type="Proteomes" id="UP000177817"/>
    </source>
</evidence>
<comment type="similarity">
    <text evidence="2">Belongs to the bacterial sugar transferase family.</text>
</comment>
<evidence type="ECO:0000256" key="5">
    <source>
        <dbReference type="ARBA" id="ARBA00022989"/>
    </source>
</evidence>
<dbReference type="EMBL" id="MHKK01000015">
    <property type="protein sequence ID" value="OGY90218.1"/>
    <property type="molecule type" value="Genomic_DNA"/>
</dbReference>
<dbReference type="InterPro" id="IPR003362">
    <property type="entry name" value="Bact_transf"/>
</dbReference>
<evidence type="ECO:0000256" key="1">
    <source>
        <dbReference type="ARBA" id="ARBA00004141"/>
    </source>
</evidence>
<evidence type="ECO:0000256" key="2">
    <source>
        <dbReference type="ARBA" id="ARBA00006464"/>
    </source>
</evidence>
<proteinExistence type="inferred from homology"/>
<dbReference type="PANTHER" id="PTHR30576">
    <property type="entry name" value="COLANIC BIOSYNTHESIS UDP-GLUCOSE LIPID CARRIER TRANSFERASE"/>
    <property type="match status" value="1"/>
</dbReference>
<feature type="transmembrane region" description="Helical" evidence="7">
    <location>
        <begin position="273"/>
        <end position="297"/>
    </location>
</feature>
<protein>
    <recommendedName>
        <fullName evidence="8">Bacterial sugar transferase domain-containing protein</fullName>
    </recommendedName>
</protein>
<feature type="transmembrane region" description="Helical" evidence="7">
    <location>
        <begin position="41"/>
        <end position="62"/>
    </location>
</feature>
<dbReference type="Proteomes" id="UP000177817">
    <property type="component" value="Unassembled WGS sequence"/>
</dbReference>
<dbReference type="NCBIfam" id="TIGR03025">
    <property type="entry name" value="EPS_sugtrans"/>
    <property type="match status" value="1"/>
</dbReference>
<dbReference type="PANTHER" id="PTHR30576:SF0">
    <property type="entry name" value="UNDECAPRENYL-PHOSPHATE N-ACETYLGALACTOSAMINYL 1-PHOSPHATE TRANSFERASE-RELATED"/>
    <property type="match status" value="1"/>
</dbReference>
<keyword evidence="6 7" id="KW-0472">Membrane</keyword>
<reference evidence="9 10" key="1">
    <citation type="journal article" date="2016" name="Nat. Commun.">
        <title>Thousands of microbial genomes shed light on interconnected biogeochemical processes in an aquifer system.</title>
        <authorList>
            <person name="Anantharaman K."/>
            <person name="Brown C.T."/>
            <person name="Hug L.A."/>
            <person name="Sharon I."/>
            <person name="Castelle C.J."/>
            <person name="Probst A.J."/>
            <person name="Thomas B.C."/>
            <person name="Singh A."/>
            <person name="Wilkins M.J."/>
            <person name="Karaoz U."/>
            <person name="Brodie E.L."/>
            <person name="Williams K.H."/>
            <person name="Hubbard S.S."/>
            <person name="Banfield J.F."/>
        </authorList>
    </citation>
    <scope>NUCLEOTIDE SEQUENCE [LARGE SCALE GENOMIC DNA]</scope>
</reference>
<keyword evidence="5 7" id="KW-1133">Transmembrane helix</keyword>
<dbReference type="AlphaFoldDB" id="A0A1G2BM14"/>
<dbReference type="InterPro" id="IPR017475">
    <property type="entry name" value="EPS_sugar_tfrase"/>
</dbReference>
<keyword evidence="4 7" id="KW-0812">Transmembrane</keyword>
<dbReference type="GO" id="GO:0016020">
    <property type="term" value="C:membrane"/>
    <property type="evidence" value="ECO:0007669"/>
    <property type="project" value="UniProtKB-SubCell"/>
</dbReference>
<evidence type="ECO:0000256" key="7">
    <source>
        <dbReference type="SAM" id="Phobius"/>
    </source>
</evidence>
<evidence type="ECO:0000256" key="4">
    <source>
        <dbReference type="ARBA" id="ARBA00022692"/>
    </source>
</evidence>
<dbReference type="GO" id="GO:0016780">
    <property type="term" value="F:phosphotransferase activity, for other substituted phosphate groups"/>
    <property type="evidence" value="ECO:0007669"/>
    <property type="project" value="TreeGrafter"/>
</dbReference>
<dbReference type="Pfam" id="PF02397">
    <property type="entry name" value="Bac_transf"/>
    <property type="match status" value="1"/>
</dbReference>
<comment type="subcellular location">
    <subcellularLocation>
        <location evidence="1">Membrane</location>
        <topology evidence="1">Multi-pass membrane protein</topology>
    </subcellularLocation>
</comment>
<evidence type="ECO:0000256" key="3">
    <source>
        <dbReference type="ARBA" id="ARBA00022679"/>
    </source>
</evidence>
<evidence type="ECO:0000256" key="6">
    <source>
        <dbReference type="ARBA" id="ARBA00023136"/>
    </source>
</evidence>
<evidence type="ECO:0000313" key="9">
    <source>
        <dbReference type="EMBL" id="OGY90218.1"/>
    </source>
</evidence>
<organism evidence="9 10">
    <name type="scientific">Candidatus Komeilibacteria bacterium RIFCSPHIGHO2_01_FULL_52_14</name>
    <dbReference type="NCBI Taxonomy" id="1798549"/>
    <lineage>
        <taxon>Bacteria</taxon>
        <taxon>Candidatus Komeiliibacteriota</taxon>
    </lineage>
</organism>
<gene>
    <name evidence="9" type="ORF">A2677_04290</name>
</gene>
<name>A0A1G2BM14_9BACT</name>